<accession>A0A1I3XG00</accession>
<dbReference type="AlphaFoldDB" id="A0A1I3XG00"/>
<organism evidence="1 2">
    <name type="scientific">Falsiroseomonas stagni DSM 19981</name>
    <dbReference type="NCBI Taxonomy" id="1123062"/>
    <lineage>
        <taxon>Bacteria</taxon>
        <taxon>Pseudomonadati</taxon>
        <taxon>Pseudomonadota</taxon>
        <taxon>Alphaproteobacteria</taxon>
        <taxon>Acetobacterales</taxon>
        <taxon>Roseomonadaceae</taxon>
        <taxon>Falsiroseomonas</taxon>
    </lineage>
</organism>
<proteinExistence type="predicted"/>
<protein>
    <recommendedName>
        <fullName evidence="3">GAF domain-containing protein</fullName>
    </recommendedName>
</protein>
<dbReference type="Proteomes" id="UP000199473">
    <property type="component" value="Unassembled WGS sequence"/>
</dbReference>
<dbReference type="OrthoDB" id="8440729at2"/>
<evidence type="ECO:0000313" key="2">
    <source>
        <dbReference type="Proteomes" id="UP000199473"/>
    </source>
</evidence>
<dbReference type="STRING" id="1123062.SAMN02745775_101276"/>
<name>A0A1I3XG00_9PROT</name>
<evidence type="ECO:0000313" key="1">
    <source>
        <dbReference type="EMBL" id="SFK18497.1"/>
    </source>
</evidence>
<sequence>MDLLQAGLSMLEKAGAEALDAPGPEEAMQALARGCFDLLGDREAHLKPGALKEGERQYFVAGAFFVLPDRRYHMLVGSLGFPPEQRRLMVPIDGGHPGWVYANRSKLLLENTDEHGTFRQYLKTSRMGSTIFAPIMWEGAFHGQLIMAAQARHTMRPVDLSIIVAASRIAAGCWIAKGGPAWLAANADPADAYRVDREGVDAQG</sequence>
<dbReference type="InterPro" id="IPR029016">
    <property type="entry name" value="GAF-like_dom_sf"/>
</dbReference>
<gene>
    <name evidence="1" type="ORF">SAMN02745775_101276</name>
</gene>
<keyword evidence="2" id="KW-1185">Reference proteome</keyword>
<reference evidence="1 2" key="1">
    <citation type="submission" date="2016-10" db="EMBL/GenBank/DDBJ databases">
        <authorList>
            <person name="de Groot N.N."/>
        </authorList>
    </citation>
    <scope>NUCLEOTIDE SEQUENCE [LARGE SCALE GENOMIC DNA]</scope>
    <source>
        <strain evidence="1 2">DSM 19981</strain>
    </source>
</reference>
<dbReference type="SUPFAM" id="SSF55781">
    <property type="entry name" value="GAF domain-like"/>
    <property type="match status" value="1"/>
</dbReference>
<dbReference type="EMBL" id="FOSQ01000001">
    <property type="protein sequence ID" value="SFK18497.1"/>
    <property type="molecule type" value="Genomic_DNA"/>
</dbReference>
<dbReference type="RefSeq" id="WP_092954422.1">
    <property type="nucleotide sequence ID" value="NZ_FOSQ01000001.1"/>
</dbReference>
<evidence type="ECO:0008006" key="3">
    <source>
        <dbReference type="Google" id="ProtNLM"/>
    </source>
</evidence>
<dbReference type="Gene3D" id="3.30.450.40">
    <property type="match status" value="1"/>
</dbReference>